<reference evidence="2" key="1">
    <citation type="submission" date="2020-11" db="EMBL/GenBank/DDBJ databases">
        <title>Complete genome sequence of a novel pathogenic Methylobacterium strain isolated from rice in Vietnam.</title>
        <authorList>
            <person name="Lai K."/>
            <person name="Okazaki S."/>
            <person name="Higashi K."/>
            <person name="Mori H."/>
            <person name="Toyoda A."/>
            <person name="Kurokawa K."/>
        </authorList>
    </citation>
    <scope>NUCLEOTIDE SEQUENCE</scope>
    <source>
        <strain evidence="2">VL1</strain>
    </source>
</reference>
<dbReference type="KEGG" id="mind:mvi_24730"/>
<organism evidence="2 3">
    <name type="scientific">Methylobacterium indicum</name>
    <dbReference type="NCBI Taxonomy" id="1775910"/>
    <lineage>
        <taxon>Bacteria</taxon>
        <taxon>Pseudomonadati</taxon>
        <taxon>Pseudomonadota</taxon>
        <taxon>Alphaproteobacteria</taxon>
        <taxon>Hyphomicrobiales</taxon>
        <taxon>Methylobacteriaceae</taxon>
        <taxon>Methylobacterium</taxon>
    </lineage>
</organism>
<evidence type="ECO:0000313" key="3">
    <source>
        <dbReference type="Proteomes" id="UP000663508"/>
    </source>
</evidence>
<sequence>MTSRALSAGAAVQGVGGAHGDRRRAAAALVDRCRDPDLGMAAPDPATAVMVPMVKSPVEARMLP</sequence>
<dbReference type="AlphaFoldDB" id="A0A8H8WTM5"/>
<proteinExistence type="predicted"/>
<evidence type="ECO:0000313" key="2">
    <source>
        <dbReference type="EMBL" id="BCM84012.1"/>
    </source>
</evidence>
<dbReference type="Proteomes" id="UP000663508">
    <property type="component" value="Chromosome"/>
</dbReference>
<name>A0A8H8WTM5_9HYPH</name>
<feature type="region of interest" description="Disordered" evidence="1">
    <location>
        <begin position="1"/>
        <end position="21"/>
    </location>
</feature>
<feature type="compositionally biased region" description="Low complexity" evidence="1">
    <location>
        <begin position="1"/>
        <end position="13"/>
    </location>
</feature>
<dbReference type="EMBL" id="AP024145">
    <property type="protein sequence ID" value="BCM84012.1"/>
    <property type="molecule type" value="Genomic_DNA"/>
</dbReference>
<protein>
    <submittedName>
        <fullName evidence="2">Uncharacterized protein</fullName>
    </submittedName>
</protein>
<gene>
    <name evidence="2" type="ORF">mvi_24730</name>
</gene>
<evidence type="ECO:0000256" key="1">
    <source>
        <dbReference type="SAM" id="MobiDB-lite"/>
    </source>
</evidence>
<accession>A0A8H8WTM5</accession>
<dbReference type="RefSeq" id="WP_207183017.1">
    <property type="nucleotide sequence ID" value="NZ_AP024145.1"/>
</dbReference>